<dbReference type="STRING" id="571438.SAMN05192586_1266"/>
<organism evidence="4 5">
    <name type="scientific">Desulfovibrio legallii</name>
    <dbReference type="NCBI Taxonomy" id="571438"/>
    <lineage>
        <taxon>Bacteria</taxon>
        <taxon>Pseudomonadati</taxon>
        <taxon>Thermodesulfobacteriota</taxon>
        <taxon>Desulfovibrionia</taxon>
        <taxon>Desulfovibrionales</taxon>
        <taxon>Desulfovibrionaceae</taxon>
        <taxon>Desulfovibrio</taxon>
    </lineage>
</organism>
<dbReference type="InterPro" id="IPR002880">
    <property type="entry name" value="Pyrv_Fd/Flavodoxin_OxRdtase_N"/>
</dbReference>
<evidence type="ECO:0000256" key="1">
    <source>
        <dbReference type="ARBA" id="ARBA00023002"/>
    </source>
</evidence>
<dbReference type="AlphaFoldDB" id="A0A1G7R0C8"/>
<keyword evidence="5" id="KW-1185">Reference proteome</keyword>
<protein>
    <submittedName>
        <fullName evidence="4">2-oxoglutarate ferredoxin oxidoreductase subunit alpha</fullName>
    </submittedName>
</protein>
<dbReference type="InterPro" id="IPR029061">
    <property type="entry name" value="THDP-binding"/>
</dbReference>
<proteinExistence type="predicted"/>
<evidence type="ECO:0000313" key="4">
    <source>
        <dbReference type="EMBL" id="SDG04213.1"/>
    </source>
</evidence>
<sequence>MSEAERILIKGNEAIAYGAADAGCRCYFGYPITPQNEVPEALSVLLPDRGGQFVQAESEVAAVNMLLGAAACGVPAMTSSSGCGISLMQEGVSYMAGSQIPGVMVNMQRGGPGLGDIGPSQGDYFQAVKGGGHGDHRNLVLAPSTAQECYDFMFRAFALAFKYANPVLVLGDAIVGQIKEPVRRVPPKDAVPPEDLARLAAGWRLEGYGKRGPGAGPRLLKSVYLAEGALAERNRMLMRKYEAMRAECAFDCVDTEDAELVVVAFGSMARIARSAVRALRAEGRKVGLFRPVTLYPFPDEALRALAPGRRFLVLEQNTGQMVEDVRLALCAQPGAAAAEVRWHGVMPGLFVGAEALREPMLQALEEK</sequence>
<dbReference type="EMBL" id="FNBX01000026">
    <property type="protein sequence ID" value="SDG04213.1"/>
    <property type="molecule type" value="Genomic_DNA"/>
</dbReference>
<dbReference type="InterPro" id="IPR033412">
    <property type="entry name" value="PFOR_II"/>
</dbReference>
<evidence type="ECO:0000259" key="2">
    <source>
        <dbReference type="Pfam" id="PF01855"/>
    </source>
</evidence>
<dbReference type="Gene3D" id="3.40.50.920">
    <property type="match status" value="1"/>
</dbReference>
<name>A0A1G7R0C8_9BACT</name>
<evidence type="ECO:0000259" key="3">
    <source>
        <dbReference type="Pfam" id="PF17147"/>
    </source>
</evidence>
<dbReference type="Gene3D" id="3.40.50.970">
    <property type="match status" value="1"/>
</dbReference>
<dbReference type="RefSeq" id="WP_092155316.1">
    <property type="nucleotide sequence ID" value="NZ_FNBX01000026.1"/>
</dbReference>
<dbReference type="Proteomes" id="UP000199355">
    <property type="component" value="Unassembled WGS sequence"/>
</dbReference>
<dbReference type="InterPro" id="IPR009014">
    <property type="entry name" value="Transketo_C/PFOR_II"/>
</dbReference>
<dbReference type="PANTHER" id="PTHR43088:SF1">
    <property type="entry name" value="SUBUNIT OF PYRUVATE:FLAVODOXIN OXIDOREDUCTASE"/>
    <property type="match status" value="1"/>
</dbReference>
<keyword evidence="1" id="KW-0560">Oxidoreductase</keyword>
<feature type="domain" description="Pyruvate flavodoxin/ferredoxin oxidoreductase pyrimidine binding" evidence="2">
    <location>
        <begin position="18"/>
        <end position="188"/>
    </location>
</feature>
<dbReference type="Pfam" id="PF17147">
    <property type="entry name" value="PFOR_II"/>
    <property type="match status" value="1"/>
</dbReference>
<dbReference type="PANTHER" id="PTHR43088">
    <property type="entry name" value="SUBUNIT OF PYRUVATE:FLAVODOXIN OXIDOREDUCTASE-RELATED"/>
    <property type="match status" value="1"/>
</dbReference>
<dbReference type="GO" id="GO:0016491">
    <property type="term" value="F:oxidoreductase activity"/>
    <property type="evidence" value="ECO:0007669"/>
    <property type="project" value="UniProtKB-KW"/>
</dbReference>
<dbReference type="InterPro" id="IPR052368">
    <property type="entry name" value="2-oxoacid_oxidoreductase"/>
</dbReference>
<feature type="domain" description="Pyruvate:ferredoxin oxidoreductase core" evidence="3">
    <location>
        <begin position="258"/>
        <end position="332"/>
    </location>
</feature>
<dbReference type="SUPFAM" id="SSF52518">
    <property type="entry name" value="Thiamin diphosphate-binding fold (THDP-binding)"/>
    <property type="match status" value="1"/>
</dbReference>
<reference evidence="5" key="1">
    <citation type="submission" date="2016-10" db="EMBL/GenBank/DDBJ databases">
        <authorList>
            <person name="Varghese N."/>
            <person name="Submissions S."/>
        </authorList>
    </citation>
    <scope>NUCLEOTIDE SEQUENCE [LARGE SCALE GENOMIC DNA]</scope>
    <source>
        <strain evidence="5">KHC7</strain>
    </source>
</reference>
<evidence type="ECO:0000313" key="5">
    <source>
        <dbReference type="Proteomes" id="UP000199355"/>
    </source>
</evidence>
<accession>A0A1G7R0C8</accession>
<dbReference type="CDD" id="cd07034">
    <property type="entry name" value="TPP_PYR_PFOR_IOR-alpha_like"/>
    <property type="match status" value="1"/>
</dbReference>
<dbReference type="NCBIfam" id="NF005507">
    <property type="entry name" value="PRK07119.1"/>
    <property type="match status" value="1"/>
</dbReference>
<dbReference type="Pfam" id="PF01855">
    <property type="entry name" value="POR_N"/>
    <property type="match status" value="1"/>
</dbReference>
<dbReference type="OrthoDB" id="9794954at2"/>
<gene>
    <name evidence="4" type="ORF">SAMN05192586_1266</name>
</gene>
<dbReference type="SUPFAM" id="SSF52922">
    <property type="entry name" value="TK C-terminal domain-like"/>
    <property type="match status" value="1"/>
</dbReference>